<proteinExistence type="inferred from homology"/>
<name>A0AA41ERU0_LEVBR</name>
<accession>A0AA41ERU0</accession>
<evidence type="ECO:0000256" key="1">
    <source>
        <dbReference type="ARBA" id="ARBA00009913"/>
    </source>
</evidence>
<dbReference type="InterPro" id="IPR050639">
    <property type="entry name" value="SSR_resolvase"/>
</dbReference>
<dbReference type="GO" id="GO:0000150">
    <property type="term" value="F:DNA strand exchange activity"/>
    <property type="evidence" value="ECO:0007669"/>
    <property type="project" value="InterPro"/>
</dbReference>
<keyword evidence="4" id="KW-0233">DNA recombination</keyword>
<dbReference type="PROSITE" id="PS51736">
    <property type="entry name" value="RECOMBINASES_3"/>
    <property type="match status" value="1"/>
</dbReference>
<evidence type="ECO:0000256" key="3">
    <source>
        <dbReference type="ARBA" id="ARBA00023125"/>
    </source>
</evidence>
<organism evidence="8 9">
    <name type="scientific">Levilactobacillus brevis</name>
    <name type="common">Lactobacillus brevis</name>
    <dbReference type="NCBI Taxonomy" id="1580"/>
    <lineage>
        <taxon>Bacteria</taxon>
        <taxon>Bacillati</taxon>
        <taxon>Bacillota</taxon>
        <taxon>Bacilli</taxon>
        <taxon>Lactobacillales</taxon>
        <taxon>Lactobacillaceae</taxon>
        <taxon>Levilactobacillus</taxon>
    </lineage>
</organism>
<dbReference type="CDD" id="cd03768">
    <property type="entry name" value="SR_ResInv"/>
    <property type="match status" value="1"/>
</dbReference>
<keyword evidence="3" id="KW-0238">DNA-binding</keyword>
<dbReference type="EMBL" id="JAERKF010000022">
    <property type="protein sequence ID" value="MBS1011700.1"/>
    <property type="molecule type" value="Genomic_DNA"/>
</dbReference>
<dbReference type="SMART" id="SM00857">
    <property type="entry name" value="Resolvase"/>
    <property type="match status" value="1"/>
</dbReference>
<reference evidence="8" key="1">
    <citation type="submission" date="2020-12" db="EMBL/GenBank/DDBJ databases">
        <authorList>
            <person name="Mcmullen J.G."/>
        </authorList>
    </citation>
    <scope>NUCLEOTIDE SEQUENCE</scope>
    <source>
        <strain evidence="8">Dm-2019-70</strain>
    </source>
</reference>
<gene>
    <name evidence="8" type="ORF">JK167_12860</name>
</gene>
<feature type="active site" description="O-(5'-phospho-DNA)-serine intermediate" evidence="5 6">
    <location>
        <position position="9"/>
    </location>
</feature>
<comment type="similarity">
    <text evidence="1">Belongs to the site-specific recombinase resolvase family.</text>
</comment>
<dbReference type="Proteomes" id="UP000676478">
    <property type="component" value="Unassembled WGS sequence"/>
</dbReference>
<keyword evidence="2" id="KW-0229">DNA integration</keyword>
<dbReference type="Pfam" id="PF00239">
    <property type="entry name" value="Resolvase"/>
    <property type="match status" value="1"/>
</dbReference>
<sequence>MKVGYARVSSTDQNLARQIKALKVARCEKIFEEKQSGKSTQNRPELQAAIAYVRQGDTLVVASLDRLSRNYDDASDIIKQIRDKQVKMEVLDAPFLSMQTGDSDMDKFMFDMLTKLLAYMAQTERKKIRERQRQGIEIAKANGKYRGTRPAYAEDSPNPQKRFIYHRIVEQLRNKATGAKISYRAIAAETGVSVQTVINIKNRMNQMLSEKKTFSSRD</sequence>
<evidence type="ECO:0000256" key="5">
    <source>
        <dbReference type="PIRSR" id="PIRSR606118-50"/>
    </source>
</evidence>
<dbReference type="PANTHER" id="PTHR30461">
    <property type="entry name" value="DNA-INVERTASE FROM LAMBDOID PROPHAGE"/>
    <property type="match status" value="1"/>
</dbReference>
<dbReference type="GO" id="GO:0003677">
    <property type="term" value="F:DNA binding"/>
    <property type="evidence" value="ECO:0007669"/>
    <property type="project" value="UniProtKB-KW"/>
</dbReference>
<evidence type="ECO:0000256" key="2">
    <source>
        <dbReference type="ARBA" id="ARBA00022908"/>
    </source>
</evidence>
<dbReference type="RefSeq" id="WP_211756565.1">
    <property type="nucleotide sequence ID" value="NZ_JAERKE010000046.1"/>
</dbReference>
<dbReference type="Gene3D" id="3.40.50.1390">
    <property type="entry name" value="Resolvase, N-terminal catalytic domain"/>
    <property type="match status" value="1"/>
</dbReference>
<comment type="caution">
    <text evidence="8">The sequence shown here is derived from an EMBL/GenBank/DDBJ whole genome shotgun (WGS) entry which is preliminary data.</text>
</comment>
<evidence type="ECO:0000256" key="4">
    <source>
        <dbReference type="ARBA" id="ARBA00023172"/>
    </source>
</evidence>
<dbReference type="SUPFAM" id="SSF53041">
    <property type="entry name" value="Resolvase-like"/>
    <property type="match status" value="1"/>
</dbReference>
<reference evidence="8" key="2">
    <citation type="submission" date="2022-09" db="EMBL/GenBank/DDBJ databases">
        <title>Genome-inferred correspondence between phylogeny and metabolic traits in the wild Drosophila gut microbiome.</title>
        <authorList>
            <person name="Bueno E."/>
            <person name="Blow F."/>
            <person name="Douglas A.E."/>
        </authorList>
    </citation>
    <scope>NUCLEOTIDE SEQUENCE</scope>
    <source>
        <strain evidence="8">Dm-2019-70</strain>
    </source>
</reference>
<dbReference type="AlphaFoldDB" id="A0AA41ERU0"/>
<dbReference type="PANTHER" id="PTHR30461:SF26">
    <property type="entry name" value="RESOLVASE HOMOLOG YNEB"/>
    <property type="match status" value="1"/>
</dbReference>
<evidence type="ECO:0000313" key="9">
    <source>
        <dbReference type="Proteomes" id="UP000676478"/>
    </source>
</evidence>
<dbReference type="InterPro" id="IPR006119">
    <property type="entry name" value="Resolv_N"/>
</dbReference>
<protein>
    <submittedName>
        <fullName evidence="8">Recombinase family protein</fullName>
    </submittedName>
</protein>
<evidence type="ECO:0000259" key="7">
    <source>
        <dbReference type="PROSITE" id="PS51736"/>
    </source>
</evidence>
<evidence type="ECO:0000313" key="8">
    <source>
        <dbReference type="EMBL" id="MBS1011700.1"/>
    </source>
</evidence>
<dbReference type="InterPro" id="IPR036162">
    <property type="entry name" value="Resolvase-like_N_sf"/>
</dbReference>
<feature type="domain" description="Resolvase/invertase-type recombinase catalytic" evidence="7">
    <location>
        <begin position="1"/>
        <end position="143"/>
    </location>
</feature>
<dbReference type="Gene3D" id="1.10.10.60">
    <property type="entry name" value="Homeodomain-like"/>
    <property type="match status" value="1"/>
</dbReference>
<dbReference type="PROSITE" id="PS00398">
    <property type="entry name" value="RECOMBINASES_2"/>
    <property type="match status" value="1"/>
</dbReference>
<evidence type="ECO:0000256" key="6">
    <source>
        <dbReference type="PROSITE-ProRule" id="PRU10137"/>
    </source>
</evidence>
<dbReference type="GO" id="GO:0015074">
    <property type="term" value="P:DNA integration"/>
    <property type="evidence" value="ECO:0007669"/>
    <property type="project" value="UniProtKB-KW"/>
</dbReference>
<dbReference type="PROSITE" id="PS00397">
    <property type="entry name" value="RECOMBINASES_1"/>
    <property type="match status" value="1"/>
</dbReference>
<dbReference type="InterPro" id="IPR006118">
    <property type="entry name" value="Recombinase_CS"/>
</dbReference>